<dbReference type="InterPro" id="IPR029044">
    <property type="entry name" value="Nucleotide-diphossugar_trans"/>
</dbReference>
<dbReference type="STRING" id="1797768.A3C59_00660"/>
<comment type="caution">
    <text evidence="2">The sequence shown here is derived from an EMBL/GenBank/DDBJ whole genome shotgun (WGS) entry which is preliminary data.</text>
</comment>
<dbReference type="Pfam" id="PF00535">
    <property type="entry name" value="Glycos_transf_2"/>
    <property type="match status" value="1"/>
</dbReference>
<protein>
    <recommendedName>
        <fullName evidence="1">Glycosyltransferase 2-like domain-containing protein</fullName>
    </recommendedName>
</protein>
<gene>
    <name evidence="2" type="ORF">A3C59_00660</name>
</gene>
<evidence type="ECO:0000259" key="1">
    <source>
        <dbReference type="Pfam" id="PF00535"/>
    </source>
</evidence>
<sequence length="299" mass="35264">MDSKISVVINTLNEEKTIKRAIESVRWASEIIVCDMYSEDETALIAGKLGAKVISCDREDYVELARNFAISKTSNNWILILDPDEEIGDRLAERLKEIAVNMQEVNYVRIPRKNIIFGKWMKTAMWWPDYNIRFFRKGVVKWGDRIHRPPQTQGVGIDLGLEEDLAIIHHHYENISEFLTRMIRYTKVQAEELKKDGYKFDLKDLVKKPLGEFLGRFFANRGFEDGLHGFALSLLQSFSHLIVYLRIWEMEKFEQKDINLNELKVLSKKSEKEIDYWFKHSNLSKNPFKRFIQKVKNRI</sequence>
<evidence type="ECO:0000313" key="2">
    <source>
        <dbReference type="EMBL" id="OGE30479.1"/>
    </source>
</evidence>
<proteinExistence type="predicted"/>
<dbReference type="PANTHER" id="PTHR43630">
    <property type="entry name" value="POLY-BETA-1,6-N-ACETYL-D-GLUCOSAMINE SYNTHASE"/>
    <property type="match status" value="1"/>
</dbReference>
<accession>A0A1F5JPG2</accession>
<reference evidence="2 3" key="1">
    <citation type="journal article" date="2016" name="Nat. Commun.">
        <title>Thousands of microbial genomes shed light on interconnected biogeochemical processes in an aquifer system.</title>
        <authorList>
            <person name="Anantharaman K."/>
            <person name="Brown C.T."/>
            <person name="Hug L.A."/>
            <person name="Sharon I."/>
            <person name="Castelle C.J."/>
            <person name="Probst A.J."/>
            <person name="Thomas B.C."/>
            <person name="Singh A."/>
            <person name="Wilkins M.J."/>
            <person name="Karaoz U."/>
            <person name="Brodie E.L."/>
            <person name="Williams K.H."/>
            <person name="Hubbard S.S."/>
            <person name="Banfield J.F."/>
        </authorList>
    </citation>
    <scope>NUCLEOTIDE SEQUENCE [LARGE SCALE GENOMIC DNA]</scope>
</reference>
<dbReference type="CDD" id="cd02511">
    <property type="entry name" value="Beta4Glucosyltransferase"/>
    <property type="match status" value="1"/>
</dbReference>
<organism evidence="2 3">
    <name type="scientific">Candidatus Daviesbacteria bacterium RIFCSPHIGHO2_02_FULL_36_13</name>
    <dbReference type="NCBI Taxonomy" id="1797768"/>
    <lineage>
        <taxon>Bacteria</taxon>
        <taxon>Candidatus Daviesiibacteriota</taxon>
    </lineage>
</organism>
<dbReference type="Gene3D" id="3.90.550.10">
    <property type="entry name" value="Spore Coat Polysaccharide Biosynthesis Protein SpsA, Chain A"/>
    <property type="match status" value="1"/>
</dbReference>
<dbReference type="AlphaFoldDB" id="A0A1F5JPG2"/>
<feature type="domain" description="Glycosyltransferase 2-like" evidence="1">
    <location>
        <begin position="6"/>
        <end position="134"/>
    </location>
</feature>
<name>A0A1F5JPG2_9BACT</name>
<dbReference type="InterPro" id="IPR001173">
    <property type="entry name" value="Glyco_trans_2-like"/>
</dbReference>
<dbReference type="Proteomes" id="UP000176902">
    <property type="component" value="Unassembled WGS sequence"/>
</dbReference>
<evidence type="ECO:0000313" key="3">
    <source>
        <dbReference type="Proteomes" id="UP000176902"/>
    </source>
</evidence>
<dbReference type="EMBL" id="MFCV01000047">
    <property type="protein sequence ID" value="OGE30479.1"/>
    <property type="molecule type" value="Genomic_DNA"/>
</dbReference>
<dbReference type="PANTHER" id="PTHR43630:SF2">
    <property type="entry name" value="GLYCOSYLTRANSFERASE"/>
    <property type="match status" value="1"/>
</dbReference>
<dbReference type="SUPFAM" id="SSF53448">
    <property type="entry name" value="Nucleotide-diphospho-sugar transferases"/>
    <property type="match status" value="1"/>
</dbReference>